<comment type="caution">
    <text evidence="3">The sequence shown here is derived from an EMBL/GenBank/DDBJ whole genome shotgun (WGS) entry which is preliminary data.</text>
</comment>
<protein>
    <submittedName>
        <fullName evidence="3">Uncharacterized protein</fullName>
    </submittedName>
</protein>
<reference evidence="3" key="1">
    <citation type="journal article" date="2021" name="IMA Fungus">
        <title>Genomic characterization of three marine fungi, including Emericellopsis atlantica sp. nov. with signatures of a generalist lifestyle and marine biomass degradation.</title>
        <authorList>
            <person name="Hagestad O.C."/>
            <person name="Hou L."/>
            <person name="Andersen J.H."/>
            <person name="Hansen E.H."/>
            <person name="Altermark B."/>
            <person name="Li C."/>
            <person name="Kuhnert E."/>
            <person name="Cox R.J."/>
            <person name="Crous P.W."/>
            <person name="Spatafora J.W."/>
            <person name="Lail K."/>
            <person name="Amirebrahimi M."/>
            <person name="Lipzen A."/>
            <person name="Pangilinan J."/>
            <person name="Andreopoulos W."/>
            <person name="Hayes R.D."/>
            <person name="Ng V."/>
            <person name="Grigoriev I.V."/>
            <person name="Jackson S.A."/>
            <person name="Sutton T.D.S."/>
            <person name="Dobson A.D.W."/>
            <person name="Rama T."/>
        </authorList>
    </citation>
    <scope>NUCLEOTIDE SEQUENCE</scope>
    <source>
        <strain evidence="3">TRa018bII</strain>
    </source>
</reference>
<keyword evidence="4" id="KW-1185">Reference proteome</keyword>
<evidence type="ECO:0000256" key="1">
    <source>
        <dbReference type="SAM" id="MobiDB-lite"/>
    </source>
</evidence>
<evidence type="ECO:0000313" key="3">
    <source>
        <dbReference type="EMBL" id="KAG9237985.1"/>
    </source>
</evidence>
<proteinExistence type="predicted"/>
<organism evidence="3 4">
    <name type="scientific">Amylocarpus encephaloides</name>
    <dbReference type="NCBI Taxonomy" id="45428"/>
    <lineage>
        <taxon>Eukaryota</taxon>
        <taxon>Fungi</taxon>
        <taxon>Dikarya</taxon>
        <taxon>Ascomycota</taxon>
        <taxon>Pezizomycotina</taxon>
        <taxon>Leotiomycetes</taxon>
        <taxon>Helotiales</taxon>
        <taxon>Helotiales incertae sedis</taxon>
        <taxon>Amylocarpus</taxon>
    </lineage>
</organism>
<feature type="chain" id="PRO_5040321460" evidence="2">
    <location>
        <begin position="21"/>
        <end position="304"/>
    </location>
</feature>
<feature type="region of interest" description="Disordered" evidence="1">
    <location>
        <begin position="146"/>
        <end position="171"/>
    </location>
</feature>
<feature type="compositionally biased region" description="Polar residues" evidence="1">
    <location>
        <begin position="26"/>
        <end position="40"/>
    </location>
</feature>
<feature type="region of interest" description="Disordered" evidence="1">
    <location>
        <begin position="214"/>
        <end position="250"/>
    </location>
</feature>
<feature type="compositionally biased region" description="Polar residues" evidence="1">
    <location>
        <begin position="149"/>
        <end position="159"/>
    </location>
</feature>
<feature type="region of interest" description="Disordered" evidence="1">
    <location>
        <begin position="26"/>
        <end position="89"/>
    </location>
</feature>
<feature type="compositionally biased region" description="Low complexity" evidence="1">
    <location>
        <begin position="47"/>
        <end position="61"/>
    </location>
</feature>
<evidence type="ECO:0000313" key="4">
    <source>
        <dbReference type="Proteomes" id="UP000824998"/>
    </source>
</evidence>
<feature type="compositionally biased region" description="Polar residues" evidence="1">
    <location>
        <begin position="214"/>
        <end position="245"/>
    </location>
</feature>
<gene>
    <name evidence="3" type="ORF">BJ875DRAFT_452326</name>
</gene>
<feature type="signal peptide" evidence="2">
    <location>
        <begin position="1"/>
        <end position="20"/>
    </location>
</feature>
<evidence type="ECO:0000256" key="2">
    <source>
        <dbReference type="SAM" id="SignalP"/>
    </source>
</evidence>
<dbReference type="EMBL" id="MU251377">
    <property type="protein sequence ID" value="KAG9237985.1"/>
    <property type="molecule type" value="Genomic_DNA"/>
</dbReference>
<dbReference type="Proteomes" id="UP000824998">
    <property type="component" value="Unassembled WGS sequence"/>
</dbReference>
<sequence length="304" mass="31756">MYTATILGCFLASLLTFASCHELHETTSTPSPFISTNNAGLDTRKATSSSTSSSHLTTAQSPQLQHLKANTAPESHTTSAIPRSGGTKTGPREALICYAHPELNTSWCVFHGITVAMPKTMSSSISASISARLSVQPKRHFMSLERDSTSTIVETQTASGEGDGSCSGDTKSTSHMSQVSLLGGFNCTTLCDGEVQCFRTGSVLSVLATTTVDSESHPSSIPANPTSSTDQTSVAQTMHSTSIPTGPTDVVATSDAVVTPTPTPTYTSADLVVSMSSVARGENLRNQDLQGVLLIPMLYAAFGI</sequence>
<accession>A0A9P7YQP6</accession>
<keyword evidence="2" id="KW-0732">Signal</keyword>
<feature type="compositionally biased region" description="Polar residues" evidence="1">
    <location>
        <begin position="72"/>
        <end position="81"/>
    </location>
</feature>
<name>A0A9P7YQP6_9HELO</name>
<dbReference type="AlphaFoldDB" id="A0A9P7YQP6"/>